<keyword evidence="3" id="KW-1185">Reference proteome</keyword>
<comment type="caution">
    <text evidence="2">The sequence shown here is derived from an EMBL/GenBank/DDBJ whole genome shotgun (WGS) entry which is preliminary data.</text>
</comment>
<dbReference type="Gene3D" id="3.40.630.30">
    <property type="match status" value="1"/>
</dbReference>
<gene>
    <name evidence="2" type="ORF">HMPREF0539_2120</name>
</gene>
<feature type="domain" description="N-acetyltransferase" evidence="1">
    <location>
        <begin position="14"/>
        <end position="102"/>
    </location>
</feature>
<dbReference type="InterPro" id="IPR045057">
    <property type="entry name" value="Gcn5-rel_NAT"/>
</dbReference>
<dbReference type="EMBL" id="ACIZ01000091">
    <property type="protein sequence ID" value="EEN79818.1"/>
    <property type="molecule type" value="Genomic_DNA"/>
</dbReference>
<name>C2JYY5_LACRM</name>
<sequence>MTIIQFAKEAAMEFQREPGRIFNTDWDGRLMAEVTFQSIDDGQAWAVDHTFVDESLRGQGIAAQLIEAVVAAARKEGKTIEPLCSYAVHAFHNHPEYADVLRPVKDQ</sequence>
<dbReference type="HOGENOM" id="CLU_132888_2_2_9"/>
<proteinExistence type="predicted"/>
<dbReference type="InterPro" id="IPR016181">
    <property type="entry name" value="Acyl_CoA_acyltransferase"/>
</dbReference>
<evidence type="ECO:0000259" key="1">
    <source>
        <dbReference type="PROSITE" id="PS51729"/>
    </source>
</evidence>
<dbReference type="GO" id="GO:0016740">
    <property type="term" value="F:transferase activity"/>
    <property type="evidence" value="ECO:0007669"/>
    <property type="project" value="UniProtKB-KW"/>
</dbReference>
<accession>C2JYY5</accession>
<dbReference type="PANTHER" id="PTHR31435:SF10">
    <property type="entry name" value="BSR4717 PROTEIN"/>
    <property type="match status" value="1"/>
</dbReference>
<dbReference type="AlphaFoldDB" id="C2JYY5"/>
<dbReference type="PANTHER" id="PTHR31435">
    <property type="entry name" value="PROTEIN NATD1"/>
    <property type="match status" value="1"/>
</dbReference>
<dbReference type="InterPro" id="IPR031165">
    <property type="entry name" value="GNAT_YJDJ"/>
</dbReference>
<reference evidence="2" key="1">
    <citation type="submission" date="2009-01" db="EMBL/GenBank/DDBJ databases">
        <authorList>
            <person name="Qin X."/>
            <person name="Bachman B."/>
            <person name="Battles P."/>
            <person name="Bell A."/>
            <person name="Bess C."/>
            <person name="Bickham C."/>
            <person name="Chaboub L."/>
            <person name="Chen D."/>
            <person name="Coyle M."/>
            <person name="Deiros D.R."/>
            <person name="Dinh H."/>
            <person name="Forbes L."/>
            <person name="Fowler G."/>
            <person name="Francisco L."/>
            <person name="Fu Q."/>
            <person name="Gubbala S."/>
            <person name="Hale W."/>
            <person name="Han Y."/>
            <person name="Hemphill L."/>
            <person name="Highlander S.K."/>
            <person name="Hirani K."/>
            <person name="Hogues M."/>
            <person name="Jackson L."/>
            <person name="Jakkamsetti A."/>
            <person name="Javaid M."/>
            <person name="Jiang H."/>
            <person name="Korchina V."/>
            <person name="Kovar C."/>
            <person name="Lara F."/>
            <person name="Lee S."/>
            <person name="Mata R."/>
            <person name="Mathew T."/>
            <person name="Moen C."/>
            <person name="Morales K."/>
            <person name="Munidasa M."/>
            <person name="Nazareth L."/>
            <person name="Ngo R."/>
            <person name="Nguyen L."/>
            <person name="Okwuonu G."/>
            <person name="Ongeri F."/>
            <person name="Patil S."/>
            <person name="Petrosino J."/>
            <person name="Pham C."/>
            <person name="Pham P."/>
            <person name="Pu L.-L."/>
            <person name="Puazo M."/>
            <person name="Raj R."/>
            <person name="Reid J."/>
            <person name="Rouhana J."/>
            <person name="Saada N."/>
            <person name="Shang Y."/>
            <person name="Simmons D."/>
            <person name="Thornton R."/>
            <person name="Warren J."/>
            <person name="Weissenberger G."/>
            <person name="Zhang J."/>
            <person name="Zhang L."/>
            <person name="Zhou C."/>
            <person name="Zhu D."/>
            <person name="Muzny D."/>
            <person name="Worley K."/>
            <person name="Gibbs R."/>
        </authorList>
    </citation>
    <scope>NUCLEOTIDE SEQUENCE [LARGE SCALE GENOMIC DNA]</scope>
    <source>
        <strain evidence="2">LMS2-1</strain>
    </source>
</reference>
<evidence type="ECO:0000313" key="3">
    <source>
        <dbReference type="Proteomes" id="UP000004525"/>
    </source>
</evidence>
<organism evidence="2 3">
    <name type="scientific">Lacticaseibacillus rhamnosus (strain LMS2-1)</name>
    <dbReference type="NCBI Taxonomy" id="525361"/>
    <lineage>
        <taxon>Bacteria</taxon>
        <taxon>Bacillati</taxon>
        <taxon>Bacillota</taxon>
        <taxon>Bacilli</taxon>
        <taxon>Lactobacillales</taxon>
        <taxon>Lactobacillaceae</taxon>
        <taxon>Lacticaseibacillus</taxon>
    </lineage>
</organism>
<dbReference type="SUPFAM" id="SSF55729">
    <property type="entry name" value="Acyl-CoA N-acyltransferases (Nat)"/>
    <property type="match status" value="1"/>
</dbReference>
<dbReference type="Proteomes" id="UP000004525">
    <property type="component" value="Unassembled WGS sequence"/>
</dbReference>
<protein>
    <submittedName>
        <fullName evidence="2">Acetyltransferase, GNAT family</fullName>
    </submittedName>
</protein>
<dbReference type="CDD" id="cd04301">
    <property type="entry name" value="NAT_SF"/>
    <property type="match status" value="1"/>
</dbReference>
<dbReference type="Pfam" id="PF14542">
    <property type="entry name" value="Acetyltransf_CG"/>
    <property type="match status" value="1"/>
</dbReference>
<dbReference type="PROSITE" id="PS51729">
    <property type="entry name" value="GNAT_YJDJ"/>
    <property type="match status" value="1"/>
</dbReference>
<evidence type="ECO:0000313" key="2">
    <source>
        <dbReference type="EMBL" id="EEN79818.1"/>
    </source>
</evidence>